<comment type="subcellular location">
    <subcellularLocation>
        <location evidence="1 7">Cell membrane</location>
        <topology evidence="1 7">Multi-pass membrane protein</topology>
    </subcellularLocation>
</comment>
<dbReference type="Pfam" id="PF00528">
    <property type="entry name" value="BPD_transp_1"/>
    <property type="match status" value="2"/>
</dbReference>
<feature type="transmembrane region" description="Helical" evidence="7">
    <location>
        <begin position="441"/>
        <end position="463"/>
    </location>
</feature>
<dbReference type="EMBL" id="CP053661">
    <property type="protein sequence ID" value="QKD83290.1"/>
    <property type="molecule type" value="Genomic_DNA"/>
</dbReference>
<comment type="similarity">
    <text evidence="7">Belongs to the binding-protein-dependent transport system permease family.</text>
</comment>
<name>A0A6M8BGD5_9CYAN</name>
<sequence length="584" mass="62967">MPAAPTALPPPPPWLNRRNGWGLVMLGAIALSLYATGIGRPDATLVNPGGWGQFVEFWASSLRPDLSRDFLEVIARATFVTFAYAVCGTTLSVALGLVGGVLSSETWWRTVLPRAAAGGAWAAPLWLLIRGLLAVPRAIHELLWGLFFLNILGLNPLVAVLAIALPFGAIVSKVFAEIFDETPQEPLESLLGSGVSPLAAWLYGLLPQAFPDLLSYTTYRFECSLRSAAVLGVIGAGGLGYEILLSLQSLRYGQLWTGFYALVLLNGGVDWWSSWVRRRLGFTSRLDLNVAQRSQNSHAPKPNLQTANPWPLRLSWGAIALSIPLCFWGLGIDWTRLWSARTRRLLGDIAAAATPQWPSPAEWATLLHLSGLTLVMSILAIALAGLGGVLLSFPAAQTFLLPGGWLRPLDDPTTTQAPLAWLLLVATRLLLLLSRAVPAPIWALVCLFVLFPGILPGAIALGLHNLGILGRLMAEVNENLDERPVRSLHALGASGGQAILYGVLPQNLGRFLAYTLYRWEVCMRETVIVGLVGAGGLGRLLTEQLSSFDYGRLVLTLGCFVALTFLVDLISQQMRSVVSGKGEA</sequence>
<dbReference type="SUPFAM" id="SSF161098">
    <property type="entry name" value="MetI-like"/>
    <property type="match status" value="2"/>
</dbReference>
<feature type="transmembrane region" description="Helical" evidence="7">
    <location>
        <begin position="314"/>
        <end position="334"/>
    </location>
</feature>
<dbReference type="KEGG" id="theu:HPC62_14765"/>
<reference evidence="9 10" key="1">
    <citation type="submission" date="2020-05" db="EMBL/GenBank/DDBJ databases">
        <title>Complete genome sequence of of a novel Thermoleptolyngbya strain isolated from hot springs of Ganzi, Sichuan China.</title>
        <authorList>
            <person name="Tang J."/>
            <person name="Daroch M."/>
            <person name="Li L."/>
            <person name="Waleron K."/>
            <person name="Waleron M."/>
            <person name="Waleron M."/>
        </authorList>
    </citation>
    <scope>NUCLEOTIDE SEQUENCE [LARGE SCALE GENOMIC DNA]</scope>
    <source>
        <strain evidence="9 10">PKUAC-SCTA183</strain>
    </source>
</reference>
<evidence type="ECO:0000256" key="5">
    <source>
        <dbReference type="ARBA" id="ARBA00022989"/>
    </source>
</evidence>
<organism evidence="9 10">
    <name type="scientific">Thermoleptolyngbya sichuanensis A183</name>
    <dbReference type="NCBI Taxonomy" id="2737172"/>
    <lineage>
        <taxon>Bacteria</taxon>
        <taxon>Bacillati</taxon>
        <taxon>Cyanobacteriota</taxon>
        <taxon>Cyanophyceae</taxon>
        <taxon>Oculatellales</taxon>
        <taxon>Oculatellaceae</taxon>
        <taxon>Thermoleptolyngbya</taxon>
        <taxon>Thermoleptolyngbya sichuanensis</taxon>
    </lineage>
</organism>
<dbReference type="AlphaFoldDB" id="A0A6M8BGD5"/>
<feature type="transmembrane region" description="Helical" evidence="7">
    <location>
        <begin position="73"/>
        <end position="95"/>
    </location>
</feature>
<dbReference type="PROSITE" id="PS50928">
    <property type="entry name" value="ABC_TM1"/>
    <property type="match status" value="2"/>
</dbReference>
<dbReference type="InterPro" id="IPR000515">
    <property type="entry name" value="MetI-like"/>
</dbReference>
<keyword evidence="10" id="KW-1185">Reference proteome</keyword>
<keyword evidence="5 7" id="KW-1133">Transmembrane helix</keyword>
<feature type="transmembrane region" description="Helical" evidence="7">
    <location>
        <begin position="115"/>
        <end position="135"/>
    </location>
</feature>
<dbReference type="GO" id="GO:0005886">
    <property type="term" value="C:plasma membrane"/>
    <property type="evidence" value="ECO:0007669"/>
    <property type="project" value="UniProtKB-SubCell"/>
</dbReference>
<proteinExistence type="inferred from homology"/>
<protein>
    <submittedName>
        <fullName evidence="9">ABC transporter permease subunit</fullName>
    </submittedName>
</protein>
<feature type="transmembrane region" description="Helical" evidence="7">
    <location>
        <begin position="416"/>
        <end position="434"/>
    </location>
</feature>
<evidence type="ECO:0000256" key="4">
    <source>
        <dbReference type="ARBA" id="ARBA00022692"/>
    </source>
</evidence>
<evidence type="ECO:0000313" key="10">
    <source>
        <dbReference type="Proteomes" id="UP000505210"/>
    </source>
</evidence>
<dbReference type="Proteomes" id="UP000505210">
    <property type="component" value="Chromosome"/>
</dbReference>
<evidence type="ECO:0000256" key="3">
    <source>
        <dbReference type="ARBA" id="ARBA00022475"/>
    </source>
</evidence>
<dbReference type="CDD" id="cd06261">
    <property type="entry name" value="TM_PBP2"/>
    <property type="match status" value="1"/>
</dbReference>
<feature type="domain" description="ABC transmembrane type-1" evidence="8">
    <location>
        <begin position="370"/>
        <end position="571"/>
    </location>
</feature>
<keyword evidence="6 7" id="KW-0472">Membrane</keyword>
<feature type="transmembrane region" description="Helical" evidence="7">
    <location>
        <begin position="20"/>
        <end position="38"/>
    </location>
</feature>
<evidence type="ECO:0000313" key="9">
    <source>
        <dbReference type="EMBL" id="QKD83290.1"/>
    </source>
</evidence>
<evidence type="ECO:0000259" key="8">
    <source>
        <dbReference type="PROSITE" id="PS50928"/>
    </source>
</evidence>
<accession>A0A6M8BGD5</accession>
<evidence type="ECO:0000256" key="1">
    <source>
        <dbReference type="ARBA" id="ARBA00004651"/>
    </source>
</evidence>
<feature type="domain" description="ABC transmembrane type-1" evidence="8">
    <location>
        <begin position="78"/>
        <end position="273"/>
    </location>
</feature>
<keyword evidence="2 7" id="KW-0813">Transport</keyword>
<evidence type="ECO:0000256" key="2">
    <source>
        <dbReference type="ARBA" id="ARBA00022448"/>
    </source>
</evidence>
<keyword evidence="4 7" id="KW-0812">Transmembrane</keyword>
<evidence type="ECO:0000256" key="6">
    <source>
        <dbReference type="ARBA" id="ARBA00023136"/>
    </source>
</evidence>
<dbReference type="GO" id="GO:0055085">
    <property type="term" value="P:transmembrane transport"/>
    <property type="evidence" value="ECO:0007669"/>
    <property type="project" value="InterPro"/>
</dbReference>
<feature type="transmembrane region" description="Helical" evidence="7">
    <location>
        <begin position="372"/>
        <end position="396"/>
    </location>
</feature>
<keyword evidence="3" id="KW-1003">Cell membrane</keyword>
<dbReference type="PANTHER" id="PTHR30043">
    <property type="entry name" value="PHOSPHONATES TRANSPORT SYSTEM PERMEASE PROTEIN"/>
    <property type="match status" value="1"/>
</dbReference>
<gene>
    <name evidence="9" type="ORF">HPC62_14765</name>
</gene>
<dbReference type="RefSeq" id="WP_172356874.1">
    <property type="nucleotide sequence ID" value="NZ_CP053661.1"/>
</dbReference>
<feature type="transmembrane region" description="Helical" evidence="7">
    <location>
        <begin position="227"/>
        <end position="247"/>
    </location>
</feature>
<dbReference type="InterPro" id="IPR035906">
    <property type="entry name" value="MetI-like_sf"/>
</dbReference>
<evidence type="ECO:0000256" key="7">
    <source>
        <dbReference type="RuleBase" id="RU363032"/>
    </source>
</evidence>
<feature type="transmembrane region" description="Helical" evidence="7">
    <location>
        <begin position="142"/>
        <end position="169"/>
    </location>
</feature>
<dbReference type="PANTHER" id="PTHR30043:SF1">
    <property type="entry name" value="ABC TRANSPORT SYSTEM PERMEASE PROTEIN P69"/>
    <property type="match status" value="1"/>
</dbReference>
<dbReference type="Gene3D" id="1.10.3720.10">
    <property type="entry name" value="MetI-like"/>
    <property type="match status" value="2"/>
</dbReference>